<feature type="region of interest" description="Disordered" evidence="1">
    <location>
        <begin position="1"/>
        <end position="36"/>
    </location>
</feature>
<feature type="compositionally biased region" description="Basic and acidic residues" evidence="1">
    <location>
        <begin position="1"/>
        <end position="12"/>
    </location>
</feature>
<organism evidence="2 3">
    <name type="scientific">Streblomastix strix</name>
    <dbReference type="NCBI Taxonomy" id="222440"/>
    <lineage>
        <taxon>Eukaryota</taxon>
        <taxon>Metamonada</taxon>
        <taxon>Preaxostyla</taxon>
        <taxon>Oxymonadida</taxon>
        <taxon>Streblomastigidae</taxon>
        <taxon>Streblomastix</taxon>
    </lineage>
</organism>
<feature type="compositionally biased region" description="Basic and acidic residues" evidence="1">
    <location>
        <begin position="22"/>
        <end position="36"/>
    </location>
</feature>
<evidence type="ECO:0000313" key="3">
    <source>
        <dbReference type="Proteomes" id="UP000324800"/>
    </source>
</evidence>
<dbReference type="AlphaFoldDB" id="A0A5J4UIB9"/>
<accession>A0A5J4UIB9</accession>
<dbReference type="EMBL" id="SNRW01016082">
    <property type="protein sequence ID" value="KAA6369730.1"/>
    <property type="molecule type" value="Genomic_DNA"/>
</dbReference>
<dbReference type="Proteomes" id="UP000324800">
    <property type="component" value="Unassembled WGS sequence"/>
</dbReference>
<sequence>MEENSGSEHTEQGDTNNSFQDEWNRQSDRFDKEARLGNKFRSKISLSPPNCIYTTQSIPSIRSNGESSLIQINALRNATLPNLLRTSTCNSPNEDMERVRHKNFELRRRSAHPTLEQRKIARINLDNNENFRSIWMNNSLREMRNRTKTTDQLPKMDLGLGKMYIKMTDL</sequence>
<comment type="caution">
    <text evidence="2">The sequence shown here is derived from an EMBL/GenBank/DDBJ whole genome shotgun (WGS) entry which is preliminary data.</text>
</comment>
<evidence type="ECO:0000256" key="1">
    <source>
        <dbReference type="SAM" id="MobiDB-lite"/>
    </source>
</evidence>
<protein>
    <submittedName>
        <fullName evidence="2">Uncharacterized protein</fullName>
    </submittedName>
</protein>
<gene>
    <name evidence="2" type="ORF">EZS28_034743</name>
</gene>
<evidence type="ECO:0000313" key="2">
    <source>
        <dbReference type="EMBL" id="KAA6369730.1"/>
    </source>
</evidence>
<name>A0A5J4UIB9_9EUKA</name>
<proteinExistence type="predicted"/>
<reference evidence="2 3" key="1">
    <citation type="submission" date="2019-03" db="EMBL/GenBank/DDBJ databases">
        <title>Single cell metagenomics reveals metabolic interactions within the superorganism composed of flagellate Streblomastix strix and complex community of Bacteroidetes bacteria on its surface.</title>
        <authorList>
            <person name="Treitli S.C."/>
            <person name="Kolisko M."/>
            <person name="Husnik F."/>
            <person name="Keeling P."/>
            <person name="Hampl V."/>
        </authorList>
    </citation>
    <scope>NUCLEOTIDE SEQUENCE [LARGE SCALE GENOMIC DNA]</scope>
    <source>
        <strain evidence="2">ST1C</strain>
    </source>
</reference>